<dbReference type="InterPro" id="IPR015421">
    <property type="entry name" value="PyrdxlP-dep_Trfase_major"/>
</dbReference>
<protein>
    <recommendedName>
        <fullName evidence="4">phosphoserine transaminase</fullName>
        <ecNumber evidence="4">2.6.1.52</ecNumber>
    </recommendedName>
</protein>
<dbReference type="InterPro" id="IPR000192">
    <property type="entry name" value="Aminotrans_V_dom"/>
</dbReference>
<evidence type="ECO:0000313" key="14">
    <source>
        <dbReference type="Proteomes" id="UP000050794"/>
    </source>
</evidence>
<comment type="pathway">
    <text evidence="2">Amino-acid biosynthesis; L-serine biosynthesis; L-serine from 3-phospho-D-glycerate: step 2/3.</text>
</comment>
<name>A0A183TVY9_TOXCA</name>
<dbReference type="PANTHER" id="PTHR43247:SF1">
    <property type="entry name" value="PHOSPHOSERINE AMINOTRANSFERASE"/>
    <property type="match status" value="1"/>
</dbReference>
<dbReference type="EMBL" id="UYWY01000184">
    <property type="protein sequence ID" value="VDM24186.1"/>
    <property type="molecule type" value="Genomic_DNA"/>
</dbReference>
<comment type="cofactor">
    <cofactor evidence="1">
        <name>pyridoxal 5'-phosphate</name>
        <dbReference type="ChEBI" id="CHEBI:597326"/>
    </cofactor>
</comment>
<dbReference type="Gene3D" id="3.90.1150.10">
    <property type="entry name" value="Aspartate Aminotransferase, domain 1"/>
    <property type="match status" value="1"/>
</dbReference>
<keyword evidence="6" id="KW-0028">Amino-acid biosynthesis</keyword>
<dbReference type="Gene3D" id="3.40.640.10">
    <property type="entry name" value="Type I PLP-dependent aspartate aminotransferase-like (Major domain)"/>
    <property type="match status" value="1"/>
</dbReference>
<dbReference type="Pfam" id="PF00266">
    <property type="entry name" value="Aminotran_5"/>
    <property type="match status" value="1"/>
</dbReference>
<dbReference type="GO" id="GO:0004648">
    <property type="term" value="F:O-phospho-L-serine:2-oxoglutarate aminotransferase activity"/>
    <property type="evidence" value="ECO:0007669"/>
    <property type="project" value="UniProtKB-EC"/>
</dbReference>
<dbReference type="NCBIfam" id="NF003764">
    <property type="entry name" value="PRK05355.1"/>
    <property type="match status" value="1"/>
</dbReference>
<dbReference type="HAMAP" id="MF_00160">
    <property type="entry name" value="SerC_aminotrans_5"/>
    <property type="match status" value="1"/>
</dbReference>
<organism evidence="14 15">
    <name type="scientific">Toxocara canis</name>
    <name type="common">Canine roundworm</name>
    <dbReference type="NCBI Taxonomy" id="6265"/>
    <lineage>
        <taxon>Eukaryota</taxon>
        <taxon>Metazoa</taxon>
        <taxon>Ecdysozoa</taxon>
        <taxon>Nematoda</taxon>
        <taxon>Chromadorea</taxon>
        <taxon>Rhabditida</taxon>
        <taxon>Spirurina</taxon>
        <taxon>Ascaridomorpha</taxon>
        <taxon>Ascaridoidea</taxon>
        <taxon>Toxocaridae</taxon>
        <taxon>Toxocara</taxon>
    </lineage>
</organism>
<evidence type="ECO:0000313" key="15">
    <source>
        <dbReference type="WBParaSite" id="TCNE_0000040801-mRNA-1"/>
    </source>
</evidence>
<evidence type="ECO:0000256" key="10">
    <source>
        <dbReference type="ARBA" id="ARBA00047630"/>
    </source>
</evidence>
<evidence type="ECO:0000256" key="5">
    <source>
        <dbReference type="ARBA" id="ARBA00022576"/>
    </source>
</evidence>
<dbReference type="EC" id="2.6.1.52" evidence="4"/>
<dbReference type="AlphaFoldDB" id="A0A183TVY9"/>
<accession>A0A183TVY9</accession>
<keyword evidence="9" id="KW-0718">Serine biosynthesis</keyword>
<dbReference type="GO" id="GO:0030170">
    <property type="term" value="F:pyridoxal phosphate binding"/>
    <property type="evidence" value="ECO:0007669"/>
    <property type="project" value="TreeGrafter"/>
</dbReference>
<evidence type="ECO:0000256" key="7">
    <source>
        <dbReference type="ARBA" id="ARBA00022679"/>
    </source>
</evidence>
<dbReference type="GO" id="GO:0006564">
    <property type="term" value="P:L-serine biosynthetic process"/>
    <property type="evidence" value="ECO:0007669"/>
    <property type="project" value="UniProtKB-KW"/>
</dbReference>
<dbReference type="FunFam" id="3.40.640.10:FF:000010">
    <property type="entry name" value="Phosphoserine aminotransferase"/>
    <property type="match status" value="1"/>
</dbReference>
<evidence type="ECO:0000256" key="9">
    <source>
        <dbReference type="ARBA" id="ARBA00023299"/>
    </source>
</evidence>
<dbReference type="InterPro" id="IPR015422">
    <property type="entry name" value="PyrdxlP-dep_Trfase_small"/>
</dbReference>
<evidence type="ECO:0000256" key="8">
    <source>
        <dbReference type="ARBA" id="ARBA00022898"/>
    </source>
</evidence>
<comment type="catalytic activity">
    <reaction evidence="11">
        <text>O-phospho-L-serine + 2-oxoglutarate = 3-phosphooxypyruvate + L-glutamate</text>
        <dbReference type="Rhea" id="RHEA:14329"/>
        <dbReference type="ChEBI" id="CHEBI:16810"/>
        <dbReference type="ChEBI" id="CHEBI:18110"/>
        <dbReference type="ChEBI" id="CHEBI:29985"/>
        <dbReference type="ChEBI" id="CHEBI:57524"/>
        <dbReference type="EC" id="2.6.1.52"/>
    </reaction>
</comment>
<reference evidence="13 14" key="2">
    <citation type="submission" date="2018-11" db="EMBL/GenBank/DDBJ databases">
        <authorList>
            <consortium name="Pathogen Informatics"/>
        </authorList>
    </citation>
    <scope>NUCLEOTIDE SEQUENCE [LARGE SCALE GENOMIC DNA]</scope>
</reference>
<dbReference type="SUPFAM" id="SSF53383">
    <property type="entry name" value="PLP-dependent transferases"/>
    <property type="match status" value="1"/>
</dbReference>
<gene>
    <name evidence="13" type="ORF">TCNE_LOCUS409</name>
</gene>
<evidence type="ECO:0000259" key="12">
    <source>
        <dbReference type="Pfam" id="PF00266"/>
    </source>
</evidence>
<comment type="similarity">
    <text evidence="3">Belongs to the class-V pyridoxal-phosphate-dependent aminotransferase family. SerC subfamily.</text>
</comment>
<evidence type="ECO:0000256" key="3">
    <source>
        <dbReference type="ARBA" id="ARBA00006904"/>
    </source>
</evidence>
<dbReference type="UniPathway" id="UPA00135">
    <property type="reaction ID" value="UER00197"/>
</dbReference>
<comment type="catalytic activity">
    <reaction evidence="10">
        <text>4-(phosphooxy)-L-threonine + 2-oxoglutarate = (R)-3-hydroxy-2-oxo-4-phosphooxybutanoate + L-glutamate</text>
        <dbReference type="Rhea" id="RHEA:16573"/>
        <dbReference type="ChEBI" id="CHEBI:16810"/>
        <dbReference type="ChEBI" id="CHEBI:29985"/>
        <dbReference type="ChEBI" id="CHEBI:58452"/>
        <dbReference type="ChEBI" id="CHEBI:58538"/>
        <dbReference type="EC" id="2.6.1.52"/>
    </reaction>
</comment>
<evidence type="ECO:0000313" key="13">
    <source>
        <dbReference type="EMBL" id="VDM24186.1"/>
    </source>
</evidence>
<dbReference type="FunFam" id="3.90.1150.10:FF:000006">
    <property type="entry name" value="Phosphoserine aminotransferase"/>
    <property type="match status" value="1"/>
</dbReference>
<evidence type="ECO:0000256" key="11">
    <source>
        <dbReference type="ARBA" id="ARBA00049007"/>
    </source>
</evidence>
<dbReference type="PANTHER" id="PTHR43247">
    <property type="entry name" value="PHOSPHOSERINE AMINOTRANSFERASE"/>
    <property type="match status" value="1"/>
</dbReference>
<dbReference type="UniPathway" id="UPA00244">
    <property type="reaction ID" value="UER00311"/>
</dbReference>
<dbReference type="GO" id="GO:0005737">
    <property type="term" value="C:cytoplasm"/>
    <property type="evidence" value="ECO:0007669"/>
    <property type="project" value="TreeGrafter"/>
</dbReference>
<dbReference type="InterPro" id="IPR022278">
    <property type="entry name" value="Pser_aminoTfrase"/>
</dbReference>
<evidence type="ECO:0000256" key="6">
    <source>
        <dbReference type="ARBA" id="ARBA00022605"/>
    </source>
</evidence>
<proteinExistence type="inferred from homology"/>
<dbReference type="PIRSF" id="PIRSF000525">
    <property type="entry name" value="SerC"/>
    <property type="match status" value="1"/>
</dbReference>
<evidence type="ECO:0000256" key="1">
    <source>
        <dbReference type="ARBA" id="ARBA00001933"/>
    </source>
</evidence>
<feature type="domain" description="Aminotransferase class V" evidence="12">
    <location>
        <begin position="1"/>
        <end position="303"/>
    </location>
</feature>
<evidence type="ECO:0000256" key="2">
    <source>
        <dbReference type="ARBA" id="ARBA00005099"/>
    </source>
</evidence>
<reference evidence="15" key="1">
    <citation type="submission" date="2016-06" db="UniProtKB">
        <authorList>
            <consortium name="WormBaseParasite"/>
        </authorList>
    </citation>
    <scope>IDENTIFICATION</scope>
</reference>
<keyword evidence="14" id="KW-1185">Reference proteome</keyword>
<keyword evidence="7" id="KW-0808">Transferase</keyword>
<dbReference type="InterPro" id="IPR015424">
    <property type="entry name" value="PyrdxlP-dep_Trfase"/>
</dbReference>
<keyword evidence="8" id="KW-0663">Pyridoxal phosphate</keyword>
<dbReference type="WBParaSite" id="TCNE_0000040801-mRNA-1">
    <property type="protein sequence ID" value="TCNE_0000040801-mRNA-1"/>
    <property type="gene ID" value="TCNE_0000040801"/>
</dbReference>
<sequence>MSHRSKDFTEVLNATEKLLREEMSIPNEFDVLFLQGGATGQFSAIPLNLKGDKESADYAITGAWSSKSADEATKYINVKHVFSSQKPFTTIPDESTWKRDALAAYLYYCANETVHGVEFSSAPETFRGVPLVADISSNFLSRPFSFENHGLVFGGAQKNLGTAGLTLTIVRRDLIGKQHPLTPAVFNYAEMAKHHSVYNTPSVYGIYLTKLVLEWIRDNGGAKAGHIYEIINISKGFYYSPVDPKYRSLMNIPFRIGGAAGNEELESKFVAGALQLGMIGLKGHRSVGGIRASLYNAITMEETMKLGDYMKDFFEKNADY</sequence>
<dbReference type="Proteomes" id="UP000050794">
    <property type="component" value="Unassembled WGS sequence"/>
</dbReference>
<evidence type="ECO:0000256" key="4">
    <source>
        <dbReference type="ARBA" id="ARBA00013030"/>
    </source>
</evidence>
<keyword evidence="5" id="KW-0032">Aminotransferase</keyword>